<comment type="caution">
    <text evidence="2">The sequence shown here is derived from an EMBL/GenBank/DDBJ whole genome shotgun (WGS) entry which is preliminary data.</text>
</comment>
<dbReference type="Gene3D" id="3.30.70.20">
    <property type="match status" value="1"/>
</dbReference>
<protein>
    <recommendedName>
        <fullName evidence="1">4Fe-4S ferredoxin-type domain-containing protein</fullName>
    </recommendedName>
</protein>
<dbReference type="PROSITE" id="PS51379">
    <property type="entry name" value="4FE4S_FER_2"/>
    <property type="match status" value="1"/>
</dbReference>
<name>X0T7I2_9ZZZZ</name>
<accession>X0T7I2</accession>
<feature type="non-terminal residue" evidence="2">
    <location>
        <position position="1"/>
    </location>
</feature>
<dbReference type="SUPFAM" id="SSF54862">
    <property type="entry name" value="4Fe-4S ferredoxins"/>
    <property type="match status" value="1"/>
</dbReference>
<dbReference type="InterPro" id="IPR017900">
    <property type="entry name" value="4Fe4S_Fe_S_CS"/>
</dbReference>
<dbReference type="EMBL" id="BARS01003473">
    <property type="protein sequence ID" value="GAF83296.1"/>
    <property type="molecule type" value="Genomic_DNA"/>
</dbReference>
<reference evidence="2" key="1">
    <citation type="journal article" date="2014" name="Front. Microbiol.">
        <title>High frequency of phylogenetically diverse reductive dehalogenase-homologous genes in deep subseafloor sedimentary metagenomes.</title>
        <authorList>
            <person name="Kawai M."/>
            <person name="Futagami T."/>
            <person name="Toyoda A."/>
            <person name="Takaki Y."/>
            <person name="Nishi S."/>
            <person name="Hori S."/>
            <person name="Arai W."/>
            <person name="Tsubouchi T."/>
            <person name="Morono Y."/>
            <person name="Uchiyama I."/>
            <person name="Ito T."/>
            <person name="Fujiyama A."/>
            <person name="Inagaki F."/>
            <person name="Takami H."/>
        </authorList>
    </citation>
    <scope>NUCLEOTIDE SEQUENCE</scope>
    <source>
        <strain evidence="2">Expedition CK06-06</strain>
    </source>
</reference>
<organism evidence="2">
    <name type="scientific">marine sediment metagenome</name>
    <dbReference type="NCBI Taxonomy" id="412755"/>
    <lineage>
        <taxon>unclassified sequences</taxon>
        <taxon>metagenomes</taxon>
        <taxon>ecological metagenomes</taxon>
    </lineage>
</organism>
<dbReference type="AlphaFoldDB" id="X0T7I2"/>
<proteinExistence type="predicted"/>
<sequence length="44" mass="4641">CLKACPSEAISDGRKKIPARIDQDKCVTCGACREVCPFDAVATA</sequence>
<dbReference type="InterPro" id="IPR017896">
    <property type="entry name" value="4Fe4S_Fe-S-bd"/>
</dbReference>
<dbReference type="PROSITE" id="PS00198">
    <property type="entry name" value="4FE4S_FER_1"/>
    <property type="match status" value="1"/>
</dbReference>
<dbReference type="Pfam" id="PF00037">
    <property type="entry name" value="Fer4"/>
    <property type="match status" value="1"/>
</dbReference>
<evidence type="ECO:0000259" key="1">
    <source>
        <dbReference type="PROSITE" id="PS51379"/>
    </source>
</evidence>
<gene>
    <name evidence="2" type="ORF">S01H1_06739</name>
</gene>
<evidence type="ECO:0000313" key="2">
    <source>
        <dbReference type="EMBL" id="GAF83296.1"/>
    </source>
</evidence>
<feature type="domain" description="4Fe-4S ferredoxin-type" evidence="1">
    <location>
        <begin position="17"/>
        <end position="44"/>
    </location>
</feature>